<dbReference type="EMBL" id="SWJE01000005">
    <property type="protein sequence ID" value="TKC89369.1"/>
    <property type="molecule type" value="Genomic_DNA"/>
</dbReference>
<dbReference type="AlphaFoldDB" id="A0A4U1I7I7"/>
<dbReference type="RefSeq" id="WP_136894061.1">
    <property type="nucleotide sequence ID" value="NZ_SWJE01000005.1"/>
</dbReference>
<evidence type="ECO:0000313" key="2">
    <source>
        <dbReference type="Proteomes" id="UP000305539"/>
    </source>
</evidence>
<dbReference type="OrthoDB" id="8738370at2"/>
<dbReference type="InterPro" id="IPR021067">
    <property type="entry name" value="Glycosyltransferase"/>
</dbReference>
<protein>
    <recommendedName>
        <fullName evidence="3">Glycosyltransferase (GlcNAc)</fullName>
    </recommendedName>
</protein>
<organism evidence="1 2">
    <name type="scientific">Trinickia terrae</name>
    <dbReference type="NCBI Taxonomy" id="2571161"/>
    <lineage>
        <taxon>Bacteria</taxon>
        <taxon>Pseudomonadati</taxon>
        <taxon>Pseudomonadota</taxon>
        <taxon>Betaproteobacteria</taxon>
        <taxon>Burkholderiales</taxon>
        <taxon>Burkholderiaceae</taxon>
        <taxon>Trinickia</taxon>
    </lineage>
</organism>
<accession>A0A4U1I7I7</accession>
<name>A0A4U1I7I7_9BURK</name>
<dbReference type="InterPro" id="IPR029044">
    <property type="entry name" value="Nucleotide-diphossugar_trans"/>
</dbReference>
<dbReference type="Pfam" id="PF11397">
    <property type="entry name" value="GlcNAc"/>
    <property type="match status" value="1"/>
</dbReference>
<gene>
    <name evidence="1" type="ORF">FAZ69_10500</name>
</gene>
<evidence type="ECO:0008006" key="3">
    <source>
        <dbReference type="Google" id="ProtNLM"/>
    </source>
</evidence>
<proteinExistence type="predicted"/>
<dbReference type="Proteomes" id="UP000305539">
    <property type="component" value="Unassembled WGS sequence"/>
</dbReference>
<reference evidence="1 2" key="1">
    <citation type="submission" date="2019-04" db="EMBL/GenBank/DDBJ databases">
        <title>Trinickia sp. 7GSK02, isolated from subtropical forest soil.</title>
        <authorList>
            <person name="Gao Z.-H."/>
            <person name="Qiu L.-H."/>
        </authorList>
    </citation>
    <scope>NUCLEOTIDE SEQUENCE [LARGE SCALE GENOMIC DNA]</scope>
    <source>
        <strain evidence="1 2">7GSK02</strain>
    </source>
</reference>
<evidence type="ECO:0000313" key="1">
    <source>
        <dbReference type="EMBL" id="TKC89369.1"/>
    </source>
</evidence>
<dbReference type="PANTHER" id="PTHR34496:SF10">
    <property type="entry name" value="GLCNAC TRANSFERASE"/>
    <property type="match status" value="1"/>
</dbReference>
<dbReference type="PANTHER" id="PTHR34496">
    <property type="entry name" value="GLCNAC TRANSFERASE-RELATED"/>
    <property type="match status" value="1"/>
</dbReference>
<keyword evidence="2" id="KW-1185">Reference proteome</keyword>
<dbReference type="SUPFAM" id="SSF53448">
    <property type="entry name" value="Nucleotide-diphospho-sugar transferases"/>
    <property type="match status" value="1"/>
</dbReference>
<sequence length="464" mass="53250">MDDSIFIQIASYRDVQLVPTLVDLIQKSTRPEMLRIVVCWQHARQETLAEFWRRGFSSWRFETPGDWQIHSMNHGGATLELIDVPHLKSQGVCWARNLIQQQYKGERYTLQLDSHHRFVLGWDRLLIDMLNSLRTESPNPILTTYLPPFDPENDPDARKTVPTIMRFYRFDEAGAVICRSGPVPNFEKCERPVPARFYSAHFAFADGHFVEEIPHDPSFFFHGEEISIAARAFTRGYDLYHPHRLVAWHEYKRKNCPKMWNDHTPEAKERGEIPQDWIALNDRANQRNRALLGMNVNIEAETELGKYDLGSVRTLAQYERYAGVSFAYRGVQRCLLDEEVPPLPTTSPVDSEADWKASLLRSHDVRVCVYLPSLDQNEPKSNALGIPQSTAAARATVCDKSDTALNSKTLDAEALAKQVRGNWLDFRLIFEGPLEKIPAYYVLELLDAEGKVLTRTKSQVPNLP</sequence>
<comment type="caution">
    <text evidence="1">The sequence shown here is derived from an EMBL/GenBank/DDBJ whole genome shotgun (WGS) entry which is preliminary data.</text>
</comment>